<comment type="subunit">
    <text evidence="4">Homodimer.</text>
</comment>
<comment type="catalytic activity">
    <reaction evidence="1">
        <text>a 2'-deoxyribonucleoside 5'-phosphate + H2O = a 2'-deoxyribonucleoside + phosphate</text>
        <dbReference type="Rhea" id="RHEA:36167"/>
        <dbReference type="ChEBI" id="CHEBI:15377"/>
        <dbReference type="ChEBI" id="CHEBI:18274"/>
        <dbReference type="ChEBI" id="CHEBI:43474"/>
        <dbReference type="ChEBI" id="CHEBI:65317"/>
        <dbReference type="EC" id="3.1.3.89"/>
    </reaction>
</comment>
<dbReference type="Pfam" id="PF13023">
    <property type="entry name" value="HD_3"/>
    <property type="match status" value="2"/>
</dbReference>
<protein>
    <recommendedName>
        <fullName evidence="5">5'-deoxynucleotidase</fullName>
        <ecNumber evidence="5">3.1.3.89</ecNumber>
    </recommendedName>
</protein>
<keyword evidence="7" id="KW-0378">Hydrolase</keyword>
<evidence type="ECO:0000256" key="1">
    <source>
        <dbReference type="ARBA" id="ARBA00001638"/>
    </source>
</evidence>
<comment type="cofactor">
    <cofactor evidence="3">
        <name>Co(2+)</name>
        <dbReference type="ChEBI" id="CHEBI:48828"/>
    </cofactor>
</comment>
<evidence type="ECO:0000256" key="2">
    <source>
        <dbReference type="ARBA" id="ARBA00001936"/>
    </source>
</evidence>
<dbReference type="SUPFAM" id="SSF109604">
    <property type="entry name" value="HD-domain/PDEase-like"/>
    <property type="match status" value="2"/>
</dbReference>
<dbReference type="InterPro" id="IPR006674">
    <property type="entry name" value="HD_domain"/>
</dbReference>
<dbReference type="PANTHER" id="PTHR11845:SF13">
    <property type="entry name" value="5'-DEOXYNUCLEOTIDASE HDDC2"/>
    <property type="match status" value="1"/>
</dbReference>
<dbReference type="PANTHER" id="PTHR11845">
    <property type="entry name" value="5'-DEOXYNUCLEOTIDASE HDDC2"/>
    <property type="match status" value="1"/>
</dbReference>
<accession>A0ABS9CTG9</accession>
<reference evidence="9 10" key="1">
    <citation type="submission" date="2022-01" db="EMBL/GenBank/DDBJ databases">
        <title>Octadecabacter sp. nov., isolated from a marine alga.</title>
        <authorList>
            <person name="Jin M.S."/>
            <person name="Kim H.M."/>
            <person name="Han D.M."/>
            <person name="Jung J.J."/>
            <person name="Jeon C.O."/>
        </authorList>
    </citation>
    <scope>NUCLEOTIDE SEQUENCE [LARGE SCALE GENOMIC DNA]</scope>
    <source>
        <strain evidence="9 10">G9-8</strain>
    </source>
</reference>
<evidence type="ECO:0000259" key="8">
    <source>
        <dbReference type="SMART" id="SM00471"/>
    </source>
</evidence>
<dbReference type="Gene3D" id="1.10.3210.10">
    <property type="entry name" value="Hypothetical protein af1432"/>
    <property type="match status" value="2"/>
</dbReference>
<keyword evidence="10" id="KW-1185">Reference proteome</keyword>
<sequence>MTIPTPADRLPDQLAFLVEADKLKSIVRANTLADGSRFENTAEHSWHVCLWALVFADQSGGANIPRVIQMLLVHDIVEIDAGDHPIHLDHDMDDVTAKETAAATRIFGLLPADQAVNYRLLWEEFEDGKTADAHYARMIDKAAPMFLALSNPVQTQVDHDILRAIQETGRFSDLHDDWPELYQHASNLLNKRRLMPLEPMASRLRFVMEADRLKTVLRGTTLNDASRHENSAEHSWHIMLWALTLAEHSHEAAKIDHVLLMLLLHDIVEIDAGDNPIHRDFDAADVEEQELAAADRLFGMLPPAQRDDFRAIWEEFETAKSVDAVFAKSIDRAQPLICNLESGGGSWREYNVTRAQIDSRVGVKVKRGAPALWFALAPRIDDWFLAETTAS</sequence>
<keyword evidence="6" id="KW-0479">Metal-binding</keyword>
<dbReference type="InterPro" id="IPR039356">
    <property type="entry name" value="YfbR/HDDC2"/>
</dbReference>
<dbReference type="EMBL" id="JAKGAQ010000001">
    <property type="protein sequence ID" value="MCF2870533.1"/>
    <property type="molecule type" value="Genomic_DNA"/>
</dbReference>
<dbReference type="Proteomes" id="UP001200557">
    <property type="component" value="Unassembled WGS sequence"/>
</dbReference>
<dbReference type="SMART" id="SM00471">
    <property type="entry name" value="HDc"/>
    <property type="match status" value="2"/>
</dbReference>
<organism evidence="9 10">
    <name type="scientific">Octadecabacter dasysiphoniae</name>
    <dbReference type="NCBI Taxonomy" id="2909341"/>
    <lineage>
        <taxon>Bacteria</taxon>
        <taxon>Pseudomonadati</taxon>
        <taxon>Pseudomonadota</taxon>
        <taxon>Alphaproteobacteria</taxon>
        <taxon>Rhodobacterales</taxon>
        <taxon>Roseobacteraceae</taxon>
        <taxon>Octadecabacter</taxon>
    </lineage>
</organism>
<gene>
    <name evidence="9" type="ORF">L0664_05590</name>
</gene>
<feature type="domain" description="HD/PDEase" evidence="8">
    <location>
        <begin position="227"/>
        <end position="309"/>
    </location>
</feature>
<evidence type="ECO:0000313" key="9">
    <source>
        <dbReference type="EMBL" id="MCF2870533.1"/>
    </source>
</evidence>
<evidence type="ECO:0000256" key="4">
    <source>
        <dbReference type="ARBA" id="ARBA00011738"/>
    </source>
</evidence>
<name>A0ABS9CTG9_9RHOB</name>
<feature type="domain" description="HD/PDEase" evidence="8">
    <location>
        <begin position="37"/>
        <end position="154"/>
    </location>
</feature>
<comment type="cofactor">
    <cofactor evidence="2">
        <name>Mn(2+)</name>
        <dbReference type="ChEBI" id="CHEBI:29035"/>
    </cofactor>
</comment>
<dbReference type="EC" id="3.1.3.89" evidence="5"/>
<dbReference type="InterPro" id="IPR003607">
    <property type="entry name" value="HD/PDEase_dom"/>
</dbReference>
<proteinExistence type="predicted"/>
<evidence type="ECO:0000256" key="3">
    <source>
        <dbReference type="ARBA" id="ARBA00001941"/>
    </source>
</evidence>
<evidence type="ECO:0000256" key="7">
    <source>
        <dbReference type="ARBA" id="ARBA00022801"/>
    </source>
</evidence>
<evidence type="ECO:0000256" key="5">
    <source>
        <dbReference type="ARBA" id="ARBA00012964"/>
    </source>
</evidence>
<comment type="caution">
    <text evidence="9">The sequence shown here is derived from an EMBL/GenBank/DDBJ whole genome shotgun (WGS) entry which is preliminary data.</text>
</comment>
<dbReference type="RefSeq" id="WP_235224634.1">
    <property type="nucleotide sequence ID" value="NZ_JAKGAQ010000001.1"/>
</dbReference>
<evidence type="ECO:0000256" key="6">
    <source>
        <dbReference type="ARBA" id="ARBA00022723"/>
    </source>
</evidence>
<evidence type="ECO:0000313" key="10">
    <source>
        <dbReference type="Proteomes" id="UP001200557"/>
    </source>
</evidence>